<accession>A0A7J7MML7</accession>
<dbReference type="InterPro" id="IPR016040">
    <property type="entry name" value="NAD(P)-bd_dom"/>
</dbReference>
<keyword evidence="3" id="KW-1185">Reference proteome</keyword>
<comment type="caution">
    <text evidence="2">The sequence shown here is derived from an EMBL/GenBank/DDBJ whole genome shotgun (WGS) entry which is preliminary data.</text>
</comment>
<dbReference type="Proteomes" id="UP000541444">
    <property type="component" value="Unassembled WGS sequence"/>
</dbReference>
<protein>
    <recommendedName>
        <fullName evidence="1">NAD(P)-binding domain-containing protein</fullName>
    </recommendedName>
</protein>
<reference evidence="2 3" key="1">
    <citation type="journal article" date="2020" name="IScience">
        <title>Genome Sequencing of the Endangered Kingdonia uniflora (Circaeasteraceae, Ranunculales) Reveals Potential Mechanisms of Evolutionary Specialization.</title>
        <authorList>
            <person name="Sun Y."/>
            <person name="Deng T."/>
            <person name="Zhang A."/>
            <person name="Moore M.J."/>
            <person name="Landis J.B."/>
            <person name="Lin N."/>
            <person name="Zhang H."/>
            <person name="Zhang X."/>
            <person name="Huang J."/>
            <person name="Zhang X."/>
            <person name="Sun H."/>
            <person name="Wang H."/>
        </authorList>
    </citation>
    <scope>NUCLEOTIDE SEQUENCE [LARGE SCALE GENOMIC DNA]</scope>
    <source>
        <strain evidence="2">TB1705</strain>
        <tissue evidence="2">Leaf</tissue>
    </source>
</reference>
<dbReference type="EMBL" id="JACGCM010001377">
    <property type="protein sequence ID" value="KAF6156123.1"/>
    <property type="molecule type" value="Genomic_DNA"/>
</dbReference>
<dbReference type="OrthoDB" id="419598at2759"/>
<dbReference type="Gene3D" id="3.40.50.720">
    <property type="entry name" value="NAD(P)-binding Rossmann-like Domain"/>
    <property type="match status" value="1"/>
</dbReference>
<evidence type="ECO:0000259" key="1">
    <source>
        <dbReference type="Pfam" id="PF13460"/>
    </source>
</evidence>
<proteinExistence type="predicted"/>
<dbReference type="SUPFAM" id="SSF51735">
    <property type="entry name" value="NAD(P)-binding Rossmann-fold domains"/>
    <property type="match status" value="1"/>
</dbReference>
<evidence type="ECO:0000313" key="2">
    <source>
        <dbReference type="EMBL" id="KAF6156123.1"/>
    </source>
</evidence>
<name>A0A7J7MML7_9MAGN</name>
<feature type="domain" description="NAD(P)-binding" evidence="1">
    <location>
        <begin position="61"/>
        <end position="134"/>
    </location>
</feature>
<organism evidence="2 3">
    <name type="scientific">Kingdonia uniflora</name>
    <dbReference type="NCBI Taxonomy" id="39325"/>
    <lineage>
        <taxon>Eukaryota</taxon>
        <taxon>Viridiplantae</taxon>
        <taxon>Streptophyta</taxon>
        <taxon>Embryophyta</taxon>
        <taxon>Tracheophyta</taxon>
        <taxon>Spermatophyta</taxon>
        <taxon>Magnoliopsida</taxon>
        <taxon>Ranunculales</taxon>
        <taxon>Circaeasteraceae</taxon>
        <taxon>Kingdonia</taxon>
    </lineage>
</organism>
<dbReference type="InterPro" id="IPR036291">
    <property type="entry name" value="NAD(P)-bd_dom_sf"/>
</dbReference>
<evidence type="ECO:0000313" key="3">
    <source>
        <dbReference type="Proteomes" id="UP000541444"/>
    </source>
</evidence>
<dbReference type="AlphaFoldDB" id="A0A7J7MML7"/>
<gene>
    <name evidence="2" type="ORF">GIB67_024093</name>
</gene>
<dbReference type="PANTHER" id="PTHR15020:SF11">
    <property type="entry name" value="OS06G0360300 PROTEIN"/>
    <property type="match status" value="1"/>
</dbReference>
<dbReference type="Pfam" id="PF13460">
    <property type="entry name" value="NAD_binding_10"/>
    <property type="match status" value="1"/>
</dbReference>
<dbReference type="PANTHER" id="PTHR15020">
    <property type="entry name" value="FLAVIN REDUCTASE-RELATED"/>
    <property type="match status" value="1"/>
</dbReference>
<sequence>MAITLSPLKLSSLLQRQFQLTSKSLTTPTKNFSIVRATSKMEGSEVIENEGLIKKKIFVAGATGNTGKRVVDQLLAKGFAVKAGVRDVRKAKASFADNPSLQFVKVDVTEGPEKLAEAIGDDSDAVICATGFRPSLDLFTPWKVSY</sequence>